<reference evidence="1" key="1">
    <citation type="submission" date="2020-05" db="EMBL/GenBank/DDBJ databases">
        <authorList>
            <person name="Chiriac C."/>
            <person name="Salcher M."/>
            <person name="Ghai R."/>
            <person name="Kavagutti S V."/>
        </authorList>
    </citation>
    <scope>NUCLEOTIDE SEQUENCE</scope>
</reference>
<accession>A0A6J5ZBA0</accession>
<proteinExistence type="predicted"/>
<evidence type="ECO:0000313" key="1">
    <source>
        <dbReference type="EMBL" id="CAB4339891.1"/>
    </source>
</evidence>
<sequence length="48" mass="5026">MNPDTADMKIVAAAVTTPTVLTKPSLMALSLSLPISQASLIRDTIKIS</sequence>
<gene>
    <name evidence="1" type="ORF">UFOPK3574_00836</name>
</gene>
<dbReference type="EMBL" id="CAESAF010000095">
    <property type="protein sequence ID" value="CAB4339891.1"/>
    <property type="molecule type" value="Genomic_DNA"/>
</dbReference>
<dbReference type="AlphaFoldDB" id="A0A6J5ZBA0"/>
<protein>
    <submittedName>
        <fullName evidence="1">Unannotated protein</fullName>
    </submittedName>
</protein>
<name>A0A6J5ZBA0_9ZZZZ</name>
<organism evidence="1">
    <name type="scientific">freshwater metagenome</name>
    <dbReference type="NCBI Taxonomy" id="449393"/>
    <lineage>
        <taxon>unclassified sequences</taxon>
        <taxon>metagenomes</taxon>
        <taxon>ecological metagenomes</taxon>
    </lineage>
</organism>